<protein>
    <submittedName>
        <fullName evidence="2">Urea transporter</fullName>
    </submittedName>
</protein>
<organism evidence="2 3">
    <name type="scientific">Acrasis kona</name>
    <dbReference type="NCBI Taxonomy" id="1008807"/>
    <lineage>
        <taxon>Eukaryota</taxon>
        <taxon>Discoba</taxon>
        <taxon>Heterolobosea</taxon>
        <taxon>Tetramitia</taxon>
        <taxon>Eutetramitia</taxon>
        <taxon>Acrasidae</taxon>
        <taxon>Acrasis</taxon>
    </lineage>
</organism>
<keyword evidence="3" id="KW-1185">Reference proteome</keyword>
<feature type="region of interest" description="Disordered" evidence="1">
    <location>
        <begin position="1"/>
        <end position="46"/>
    </location>
</feature>
<gene>
    <name evidence="2" type="ORF">AKO1_008774</name>
</gene>
<proteinExistence type="predicted"/>
<sequence length="73" mass="8827">MHIKFREHEDDSHNLKRPLDDDNNSNEKKRRRIDNEPTWPNSSSNPHLEQALLYLPNVNNKRRLLHAKFKDLE</sequence>
<comment type="caution">
    <text evidence="2">The sequence shown here is derived from an EMBL/GenBank/DDBJ whole genome shotgun (WGS) entry which is preliminary data.</text>
</comment>
<evidence type="ECO:0000256" key="1">
    <source>
        <dbReference type="SAM" id="MobiDB-lite"/>
    </source>
</evidence>
<feature type="compositionally biased region" description="Basic and acidic residues" evidence="1">
    <location>
        <begin position="1"/>
        <end position="20"/>
    </location>
</feature>
<evidence type="ECO:0000313" key="2">
    <source>
        <dbReference type="EMBL" id="KAL0488321.1"/>
    </source>
</evidence>
<dbReference type="AlphaFoldDB" id="A0AAW2ZEV4"/>
<accession>A0AAW2ZEV4</accession>
<evidence type="ECO:0000313" key="3">
    <source>
        <dbReference type="Proteomes" id="UP001431209"/>
    </source>
</evidence>
<dbReference type="Proteomes" id="UP001431209">
    <property type="component" value="Unassembled WGS sequence"/>
</dbReference>
<dbReference type="EMBL" id="JAOPGA020001434">
    <property type="protein sequence ID" value="KAL0488321.1"/>
    <property type="molecule type" value="Genomic_DNA"/>
</dbReference>
<name>A0AAW2ZEV4_9EUKA</name>
<reference evidence="2 3" key="1">
    <citation type="submission" date="2024-03" db="EMBL/GenBank/DDBJ databases">
        <title>The Acrasis kona genome and developmental transcriptomes reveal deep origins of eukaryotic multicellular pathways.</title>
        <authorList>
            <person name="Sheikh S."/>
            <person name="Fu C.-J."/>
            <person name="Brown M.W."/>
            <person name="Baldauf S.L."/>
        </authorList>
    </citation>
    <scope>NUCLEOTIDE SEQUENCE [LARGE SCALE GENOMIC DNA]</scope>
    <source>
        <strain evidence="2 3">ATCC MYA-3509</strain>
    </source>
</reference>